<sequence>MDHSNRGRHRYNPYDGRGGRQQRNQGRGYEDGGNRGHRHNHNMGGGRNSGPNNNYNTDNNSTFDASSIGDWMSDNYYDEPPPRGYDPSDETWGQDQIHGNNGPSYEPQSKQSVSAPPQHHQSGGNTVDARVALERPCRTLFIRNIQYNMTIDHLREKFDKHGEIKTFFSLIDTRGMLFVTYFDIRSAEEAKLAMQNTELNGRKIDVHYSLPKEEERKAKCDRDKNQGTLLFTLIGTNHHVDNNELTNFLSRYGDVKSVRPSPLHGRYNGGTVDAVKSQRFVEFYDSRACIDCYDYLNGQEYQGGTVDLQFLWDAPVKDRKDGKRDMPEAKGGRKDGGYNRFGPGGNEHRVGGRQNYGGDGPHGGGNRRDNYSSGYDRRPPPGGQYGRPPSNNGPPIPAGPGGYNNNYGRPPPPVGLPPFAQQSYNPEMPAGPYGGQPMRPPPMGAMRQVDPRKNVGPSITGGPPAPPAINSPETNRLEQAQKAQQLLSMLASAQGQQGSPTQSAPQPYQPQTYQPQAAAPPAPAAQPAQVQQLLSMLTQAVNQQQQQQQQQAAPIPVPQPPALQANPALQQLAQLLQNPALHQQGQQSQSPQPMSQPPSSRPPNQQNQPPYNPYSRQ</sequence>
<feature type="compositionally biased region" description="Gly residues" evidence="3">
    <location>
        <begin position="354"/>
        <end position="364"/>
    </location>
</feature>
<gene>
    <name evidence="5" type="ORF">INT43_007448</name>
</gene>
<name>A0A8H7PY51_MORIS</name>
<keyword evidence="6" id="KW-1185">Reference proteome</keyword>
<feature type="compositionally biased region" description="Basic and acidic residues" evidence="3">
    <location>
        <begin position="318"/>
        <end position="337"/>
    </location>
</feature>
<feature type="compositionally biased region" description="Low complexity" evidence="3">
    <location>
        <begin position="539"/>
        <end position="554"/>
    </location>
</feature>
<accession>A0A8H7PY51</accession>
<organism evidence="5 6">
    <name type="scientific">Mortierella isabellina</name>
    <name type="common">Filamentous fungus</name>
    <name type="synonym">Umbelopsis isabellina</name>
    <dbReference type="NCBI Taxonomy" id="91625"/>
    <lineage>
        <taxon>Eukaryota</taxon>
        <taxon>Fungi</taxon>
        <taxon>Fungi incertae sedis</taxon>
        <taxon>Mucoromycota</taxon>
        <taxon>Mucoromycotina</taxon>
        <taxon>Umbelopsidomycetes</taxon>
        <taxon>Umbelopsidales</taxon>
        <taxon>Umbelopsidaceae</taxon>
        <taxon>Umbelopsis</taxon>
    </lineage>
</organism>
<evidence type="ECO:0000256" key="3">
    <source>
        <dbReference type="SAM" id="MobiDB-lite"/>
    </source>
</evidence>
<evidence type="ECO:0000256" key="2">
    <source>
        <dbReference type="PROSITE-ProRule" id="PRU00176"/>
    </source>
</evidence>
<dbReference type="EMBL" id="JAEPQZ010000004">
    <property type="protein sequence ID" value="KAG2182517.1"/>
    <property type="molecule type" value="Genomic_DNA"/>
</dbReference>
<evidence type="ECO:0000313" key="6">
    <source>
        <dbReference type="Proteomes" id="UP000654370"/>
    </source>
</evidence>
<feature type="compositionally biased region" description="Low complexity" evidence="3">
    <location>
        <begin position="49"/>
        <end position="60"/>
    </location>
</feature>
<keyword evidence="1 2" id="KW-0694">RNA-binding</keyword>
<dbReference type="CDD" id="cd12276">
    <property type="entry name" value="RRM2_MEI2_EAR1_like"/>
    <property type="match status" value="1"/>
</dbReference>
<dbReference type="OrthoDB" id="439808at2759"/>
<dbReference type="Pfam" id="PF00076">
    <property type="entry name" value="RRM_1"/>
    <property type="match status" value="1"/>
</dbReference>
<feature type="compositionally biased region" description="Low complexity" evidence="3">
    <location>
        <begin position="562"/>
        <end position="593"/>
    </location>
</feature>
<evidence type="ECO:0000259" key="4">
    <source>
        <dbReference type="PROSITE" id="PS50102"/>
    </source>
</evidence>
<dbReference type="SMART" id="SM00360">
    <property type="entry name" value="RRM"/>
    <property type="match status" value="2"/>
</dbReference>
<dbReference type="AlphaFoldDB" id="A0A8H7PY51"/>
<dbReference type="InterPro" id="IPR000504">
    <property type="entry name" value="RRM_dom"/>
</dbReference>
<dbReference type="InterPro" id="IPR035979">
    <property type="entry name" value="RBD_domain_sf"/>
</dbReference>
<feature type="compositionally biased region" description="Polar residues" evidence="3">
    <location>
        <begin position="471"/>
        <end position="498"/>
    </location>
</feature>
<feature type="compositionally biased region" description="Basic residues" evidence="3">
    <location>
        <begin position="1"/>
        <end position="11"/>
    </location>
</feature>
<feature type="compositionally biased region" description="Low complexity" evidence="3">
    <location>
        <begin position="602"/>
        <end position="617"/>
    </location>
</feature>
<dbReference type="InterPro" id="IPR012677">
    <property type="entry name" value="Nucleotide-bd_a/b_plait_sf"/>
</dbReference>
<feature type="domain" description="RRM" evidence="4">
    <location>
        <begin position="138"/>
        <end position="211"/>
    </location>
</feature>
<dbReference type="SUPFAM" id="SSF54928">
    <property type="entry name" value="RNA-binding domain, RBD"/>
    <property type="match status" value="1"/>
</dbReference>
<comment type="caution">
    <text evidence="5">The sequence shown here is derived from an EMBL/GenBank/DDBJ whole genome shotgun (WGS) entry which is preliminary data.</text>
</comment>
<dbReference type="Proteomes" id="UP000654370">
    <property type="component" value="Unassembled WGS sequence"/>
</dbReference>
<protein>
    <recommendedName>
        <fullName evidence="4">RRM domain-containing protein</fullName>
    </recommendedName>
</protein>
<feature type="region of interest" description="Disordered" evidence="3">
    <location>
        <begin position="318"/>
        <end position="617"/>
    </location>
</feature>
<evidence type="ECO:0000256" key="1">
    <source>
        <dbReference type="ARBA" id="ARBA00022884"/>
    </source>
</evidence>
<evidence type="ECO:0000313" key="5">
    <source>
        <dbReference type="EMBL" id="KAG2182517.1"/>
    </source>
</evidence>
<dbReference type="PANTHER" id="PTHR23189">
    <property type="entry name" value="RNA RECOGNITION MOTIF-CONTAINING"/>
    <property type="match status" value="1"/>
</dbReference>
<dbReference type="Gene3D" id="3.30.70.330">
    <property type="match status" value="2"/>
</dbReference>
<feature type="region of interest" description="Disordered" evidence="3">
    <location>
        <begin position="1"/>
        <end position="129"/>
    </location>
</feature>
<dbReference type="PROSITE" id="PS50102">
    <property type="entry name" value="RRM"/>
    <property type="match status" value="1"/>
</dbReference>
<proteinExistence type="predicted"/>
<feature type="compositionally biased region" description="Polar residues" evidence="3">
    <location>
        <begin position="91"/>
        <end position="125"/>
    </location>
</feature>
<feature type="compositionally biased region" description="Basic and acidic residues" evidence="3">
    <location>
        <begin position="366"/>
        <end position="379"/>
    </location>
</feature>
<feature type="compositionally biased region" description="Low complexity" evidence="3">
    <location>
        <begin position="499"/>
        <end position="517"/>
    </location>
</feature>
<reference evidence="5" key="1">
    <citation type="submission" date="2020-12" db="EMBL/GenBank/DDBJ databases">
        <title>Metabolic potential, ecology and presence of endohyphal bacteria is reflected in genomic diversity of Mucoromycotina.</title>
        <authorList>
            <person name="Muszewska A."/>
            <person name="Okrasinska A."/>
            <person name="Steczkiewicz K."/>
            <person name="Drgas O."/>
            <person name="Orlowska M."/>
            <person name="Perlinska-Lenart U."/>
            <person name="Aleksandrzak-Piekarczyk T."/>
            <person name="Szatraj K."/>
            <person name="Zielenkiewicz U."/>
            <person name="Pilsyk S."/>
            <person name="Malc E."/>
            <person name="Mieczkowski P."/>
            <person name="Kruszewska J.S."/>
            <person name="Biernat P."/>
            <person name="Pawlowska J."/>
        </authorList>
    </citation>
    <scope>NUCLEOTIDE SEQUENCE</scope>
    <source>
        <strain evidence="5">WA0000067209</strain>
    </source>
</reference>
<dbReference type="GO" id="GO:0003723">
    <property type="term" value="F:RNA binding"/>
    <property type="evidence" value="ECO:0007669"/>
    <property type="project" value="UniProtKB-UniRule"/>
</dbReference>